<dbReference type="EMBL" id="CP036318">
    <property type="protein sequence ID" value="QDV56848.1"/>
    <property type="molecule type" value="Genomic_DNA"/>
</dbReference>
<comment type="similarity">
    <text evidence="2">Belongs to the HPPK family.</text>
</comment>
<proteinExistence type="inferred from homology"/>
<evidence type="ECO:0000256" key="12">
    <source>
        <dbReference type="ARBA" id="ARBA00033413"/>
    </source>
</evidence>
<gene>
    <name evidence="15" type="primary">folK</name>
    <name evidence="15" type="ORF">Mal33_28490</name>
</gene>
<feature type="domain" description="7,8-dihydro-6-hydroxymethylpterin-pyrophosphokinase" evidence="14">
    <location>
        <begin position="6"/>
        <end position="133"/>
    </location>
</feature>
<evidence type="ECO:0000313" key="15">
    <source>
        <dbReference type="EMBL" id="QDV56848.1"/>
    </source>
</evidence>
<dbReference type="UniPathway" id="UPA00077">
    <property type="reaction ID" value="UER00155"/>
</dbReference>
<reference evidence="15 16" key="1">
    <citation type="submission" date="2019-02" db="EMBL/GenBank/DDBJ databases">
        <title>Deep-cultivation of Planctomycetes and their phenomic and genomic characterization uncovers novel biology.</title>
        <authorList>
            <person name="Wiegand S."/>
            <person name="Jogler M."/>
            <person name="Boedeker C."/>
            <person name="Pinto D."/>
            <person name="Vollmers J."/>
            <person name="Rivas-Marin E."/>
            <person name="Kohn T."/>
            <person name="Peeters S.H."/>
            <person name="Heuer A."/>
            <person name="Rast P."/>
            <person name="Oberbeckmann S."/>
            <person name="Bunk B."/>
            <person name="Jeske O."/>
            <person name="Meyerdierks A."/>
            <person name="Storesund J.E."/>
            <person name="Kallscheuer N."/>
            <person name="Luecker S."/>
            <person name="Lage O.M."/>
            <person name="Pohl T."/>
            <person name="Merkel B.J."/>
            <person name="Hornburger P."/>
            <person name="Mueller R.-W."/>
            <person name="Bruemmer F."/>
            <person name="Labrenz M."/>
            <person name="Spormann A.M."/>
            <person name="Op den Camp H."/>
            <person name="Overmann J."/>
            <person name="Amann R."/>
            <person name="Jetten M.S.M."/>
            <person name="Mascher T."/>
            <person name="Medema M.H."/>
            <person name="Devos D.P."/>
            <person name="Kaster A.-K."/>
            <person name="Ovreas L."/>
            <person name="Rohde M."/>
            <person name="Galperin M.Y."/>
            <person name="Jogler C."/>
        </authorList>
    </citation>
    <scope>NUCLEOTIDE SEQUENCE [LARGE SCALE GENOMIC DNA]</scope>
    <source>
        <strain evidence="15 16">Mal33</strain>
    </source>
</reference>
<keyword evidence="9" id="KW-0289">Folate biosynthesis</keyword>
<evidence type="ECO:0000256" key="3">
    <source>
        <dbReference type="ARBA" id="ARBA00013253"/>
    </source>
</evidence>
<keyword evidence="16" id="KW-1185">Reference proteome</keyword>
<dbReference type="GO" id="GO:0046654">
    <property type="term" value="P:tetrahydrofolate biosynthetic process"/>
    <property type="evidence" value="ECO:0007669"/>
    <property type="project" value="UniProtKB-UniPathway"/>
</dbReference>
<dbReference type="AlphaFoldDB" id="A0A518IUT4"/>
<keyword evidence="8" id="KW-0067">ATP-binding</keyword>
<evidence type="ECO:0000259" key="14">
    <source>
        <dbReference type="Pfam" id="PF01288"/>
    </source>
</evidence>
<dbReference type="Proteomes" id="UP000316770">
    <property type="component" value="Chromosome"/>
</dbReference>
<dbReference type="CDD" id="cd00483">
    <property type="entry name" value="HPPK"/>
    <property type="match status" value="1"/>
</dbReference>
<evidence type="ECO:0000256" key="10">
    <source>
        <dbReference type="ARBA" id="ARBA00029409"/>
    </source>
</evidence>
<dbReference type="GO" id="GO:0016301">
    <property type="term" value="F:kinase activity"/>
    <property type="evidence" value="ECO:0007669"/>
    <property type="project" value="UniProtKB-KW"/>
</dbReference>
<evidence type="ECO:0000256" key="13">
    <source>
        <dbReference type="SAM" id="MobiDB-lite"/>
    </source>
</evidence>
<dbReference type="NCBIfam" id="TIGR01498">
    <property type="entry name" value="folK"/>
    <property type="match status" value="1"/>
</dbReference>
<evidence type="ECO:0000256" key="2">
    <source>
        <dbReference type="ARBA" id="ARBA00005810"/>
    </source>
</evidence>
<evidence type="ECO:0000313" key="16">
    <source>
        <dbReference type="Proteomes" id="UP000316770"/>
    </source>
</evidence>
<evidence type="ECO:0000256" key="9">
    <source>
        <dbReference type="ARBA" id="ARBA00022909"/>
    </source>
</evidence>
<dbReference type="Pfam" id="PF01288">
    <property type="entry name" value="HPPK"/>
    <property type="match status" value="1"/>
</dbReference>
<keyword evidence="6" id="KW-0547">Nucleotide-binding</keyword>
<evidence type="ECO:0000256" key="11">
    <source>
        <dbReference type="ARBA" id="ARBA00029766"/>
    </source>
</evidence>
<evidence type="ECO:0000256" key="7">
    <source>
        <dbReference type="ARBA" id="ARBA00022777"/>
    </source>
</evidence>
<sequence length="320" mass="34944">MPHCLISLGSNLGDRDELMRSAALAIARHPDVLAMRCSRIFTTPPVGGPSGQSIFFNAAAVIETTLSTAGVLNLLQQTEQDLGRVRKQRWDQRSIDLDVVLYGDFVGASLQLKLPHPRYTARGFVLAPAQDVAADWRDPRFGWTLRQLYEHLQAAAPSVALVGGGSELRSEICNQLSAQHGIAIRRRSASSPAMSIIGHAPGTVAATDQTPPAPQTANISTPDNTPWVADFVPEAIATTSPEIASRDPNMPRLIARLHRTTPETRWPSPQIIYRNGWNWPEYRLEVDDLPWAVSEVAAAIDSMQCEVHPITPDGNWASPS</sequence>
<dbReference type="Gene3D" id="3.30.70.560">
    <property type="entry name" value="7,8-Dihydro-6-hydroxymethylpterin-pyrophosphokinase HPPK"/>
    <property type="match status" value="1"/>
</dbReference>
<evidence type="ECO:0000256" key="5">
    <source>
        <dbReference type="ARBA" id="ARBA00022679"/>
    </source>
</evidence>
<evidence type="ECO:0000256" key="8">
    <source>
        <dbReference type="ARBA" id="ARBA00022840"/>
    </source>
</evidence>
<protein>
    <recommendedName>
        <fullName evidence="4">2-amino-4-hydroxy-6-hydroxymethyldihydropteridine pyrophosphokinase</fullName>
        <ecNumber evidence="3">2.7.6.3</ecNumber>
    </recommendedName>
    <alternativeName>
        <fullName evidence="11">6-hydroxymethyl-7,8-dihydropterin pyrophosphokinase</fullName>
    </alternativeName>
    <alternativeName>
        <fullName evidence="12">7,8-dihydro-6-hydroxymethylpterin-pyrophosphokinase</fullName>
    </alternativeName>
</protein>
<evidence type="ECO:0000256" key="1">
    <source>
        <dbReference type="ARBA" id="ARBA00005051"/>
    </source>
</evidence>
<keyword evidence="7 15" id="KW-0418">Kinase</keyword>
<name>A0A518IUT4_9BACT</name>
<dbReference type="PANTHER" id="PTHR43071">
    <property type="entry name" value="2-AMINO-4-HYDROXY-6-HYDROXYMETHYLDIHYDROPTERIDINE PYROPHOSPHOKINASE"/>
    <property type="match status" value="1"/>
</dbReference>
<dbReference type="PANTHER" id="PTHR43071:SF1">
    <property type="entry name" value="2-AMINO-4-HYDROXY-6-HYDROXYMETHYLDIHYDROPTERIDINE PYROPHOSPHOKINASE"/>
    <property type="match status" value="1"/>
</dbReference>
<comment type="pathway">
    <text evidence="1">Cofactor biosynthesis; tetrahydrofolate biosynthesis; 2-amino-4-hydroxy-6-hydroxymethyl-7,8-dihydropteridine diphosphate from 7,8-dihydroneopterin triphosphate: step 4/4.</text>
</comment>
<accession>A0A518IUT4</accession>
<dbReference type="EC" id="2.7.6.3" evidence="3"/>
<evidence type="ECO:0000256" key="6">
    <source>
        <dbReference type="ARBA" id="ARBA00022741"/>
    </source>
</evidence>
<keyword evidence="5 15" id="KW-0808">Transferase</keyword>
<evidence type="ECO:0000256" key="4">
    <source>
        <dbReference type="ARBA" id="ARBA00016218"/>
    </source>
</evidence>
<dbReference type="InterPro" id="IPR000550">
    <property type="entry name" value="Hppk"/>
</dbReference>
<feature type="region of interest" description="Disordered" evidence="13">
    <location>
        <begin position="206"/>
        <end position="225"/>
    </location>
</feature>
<feature type="compositionally biased region" description="Polar residues" evidence="13">
    <location>
        <begin position="206"/>
        <end position="224"/>
    </location>
</feature>
<dbReference type="GO" id="GO:0005524">
    <property type="term" value="F:ATP binding"/>
    <property type="evidence" value="ECO:0007669"/>
    <property type="project" value="UniProtKB-KW"/>
</dbReference>
<dbReference type="SUPFAM" id="SSF55083">
    <property type="entry name" value="6-hydroxymethyl-7,8-dihydropterin pyrophosphokinase, HPPK"/>
    <property type="match status" value="1"/>
</dbReference>
<comment type="function">
    <text evidence="10">Catalyzes the transfer of pyrophosphate from adenosine triphosphate (ATP) to 6-hydroxymethyl-7,8-dihydropterin, an enzymatic step in folate biosynthesis pathway.</text>
</comment>
<dbReference type="InterPro" id="IPR035907">
    <property type="entry name" value="Hppk_sf"/>
</dbReference>
<dbReference type="GO" id="GO:0003848">
    <property type="term" value="F:2-amino-4-hydroxy-6-hydroxymethyldihydropteridine diphosphokinase activity"/>
    <property type="evidence" value="ECO:0007669"/>
    <property type="project" value="UniProtKB-EC"/>
</dbReference>
<organism evidence="15 16">
    <name type="scientific">Rosistilla oblonga</name>
    <dbReference type="NCBI Taxonomy" id="2527990"/>
    <lineage>
        <taxon>Bacteria</taxon>
        <taxon>Pseudomonadati</taxon>
        <taxon>Planctomycetota</taxon>
        <taxon>Planctomycetia</taxon>
        <taxon>Pirellulales</taxon>
        <taxon>Pirellulaceae</taxon>
        <taxon>Rosistilla</taxon>
    </lineage>
</organism>
<dbReference type="GO" id="GO:0046656">
    <property type="term" value="P:folic acid biosynthetic process"/>
    <property type="evidence" value="ECO:0007669"/>
    <property type="project" value="UniProtKB-KW"/>
</dbReference>